<evidence type="ECO:0000256" key="4">
    <source>
        <dbReference type="ARBA" id="ARBA00022643"/>
    </source>
</evidence>
<comment type="pathway">
    <text evidence="1">Cofactor biosynthesis; FAD biosynthesis; FAD from FMN: step 1/1.</text>
</comment>
<protein>
    <recommendedName>
        <fullName evidence="2">FAD synthase</fullName>
        <ecNumber evidence="2">2.7.7.2</ecNumber>
    </recommendedName>
    <alternativeName>
        <fullName evidence="10">FAD pyrophosphorylase</fullName>
    </alternativeName>
    <alternativeName>
        <fullName evidence="11">FMN adenylyltransferase</fullName>
    </alternativeName>
</protein>
<evidence type="ECO:0000256" key="1">
    <source>
        <dbReference type="ARBA" id="ARBA00004726"/>
    </source>
</evidence>
<evidence type="ECO:0000256" key="7">
    <source>
        <dbReference type="ARBA" id="ARBA00022741"/>
    </source>
</evidence>
<dbReference type="PANTHER" id="PTHR23293:SF9">
    <property type="entry name" value="FAD SYNTHASE"/>
    <property type="match status" value="1"/>
</dbReference>
<evidence type="ECO:0000313" key="15">
    <source>
        <dbReference type="Proteomes" id="UP000016930"/>
    </source>
</evidence>
<dbReference type="GO" id="GO:0006747">
    <property type="term" value="P:FAD biosynthetic process"/>
    <property type="evidence" value="ECO:0007669"/>
    <property type="project" value="TreeGrafter"/>
</dbReference>
<keyword evidence="15" id="KW-1185">Reference proteome</keyword>
<evidence type="ECO:0000256" key="3">
    <source>
        <dbReference type="ARBA" id="ARBA00022630"/>
    </source>
</evidence>
<dbReference type="OrthoDB" id="270728at2759"/>
<keyword evidence="6" id="KW-0548">Nucleotidyltransferase</keyword>
<evidence type="ECO:0000256" key="8">
    <source>
        <dbReference type="ARBA" id="ARBA00022827"/>
    </source>
</evidence>
<dbReference type="Gene3D" id="3.40.50.620">
    <property type="entry name" value="HUPs"/>
    <property type="match status" value="2"/>
</dbReference>
<dbReference type="GO" id="GO:0005524">
    <property type="term" value="F:ATP binding"/>
    <property type="evidence" value="ECO:0007669"/>
    <property type="project" value="UniProtKB-KW"/>
</dbReference>
<dbReference type="GO" id="GO:0003919">
    <property type="term" value="F:FMN adenylyltransferase activity"/>
    <property type="evidence" value="ECO:0007669"/>
    <property type="project" value="UniProtKB-EC"/>
</dbReference>
<organism evidence="14 15">
    <name type="scientific">Ceriporiopsis subvermispora (strain B)</name>
    <name type="common">White-rot fungus</name>
    <name type="synonym">Gelatoporia subvermispora</name>
    <dbReference type="NCBI Taxonomy" id="914234"/>
    <lineage>
        <taxon>Eukaryota</taxon>
        <taxon>Fungi</taxon>
        <taxon>Dikarya</taxon>
        <taxon>Basidiomycota</taxon>
        <taxon>Agaricomycotina</taxon>
        <taxon>Agaricomycetes</taxon>
        <taxon>Polyporales</taxon>
        <taxon>Gelatoporiaceae</taxon>
        <taxon>Gelatoporia</taxon>
    </lineage>
</organism>
<sequence>MAAVDYQAISRRVYALAASSSSLAPLLKEALGVIDEALDKFGREHISLSFNGGKDCTVLLHLLAASIGRRDQAPTPTKPVPAVYIPVPSPFSQLESFIDRTAKAYYLDLFHCPLPSSSQLPVETVASPATPAPYGTNGDYISGGVASAVNVKRPRGGEGMRLALEKYKARFPHIDAILIGTRRSDPHGATLTHRNPTDAGWPRFERVNPIINWSYADVWTYLRELDVPYCCLYDEGYTSLGSTYNTFKNPALLMQSPCTRLQPSVSTSASSSKPPVLLSVHANGTISASVPHTPPPADAAPGVTDPLPARGGPLPSLPDNLQFLNKGDPLRACWVDPDTSVSSLPSLPDNLQSLPEDLAVKDDPARMCPLSRDGGGCDGGVSEKPVQLTSLPDNLQFLNKGDPLRACWVDPDTGVPSVPSLPDNLQPFAIQGDPAQACPLSCDGGGAGEAPVQPTSLPDNLQVLNKGDPLSVCYADPFVANRDKAVAARATGKGCTAEKCVCEPRYRPAYELQDGTLERAGRATSAANGTNLPS</sequence>
<dbReference type="STRING" id="914234.M2QY28"/>
<evidence type="ECO:0000256" key="2">
    <source>
        <dbReference type="ARBA" id="ARBA00012393"/>
    </source>
</evidence>
<dbReference type="AlphaFoldDB" id="M2QY28"/>
<evidence type="ECO:0000256" key="11">
    <source>
        <dbReference type="ARBA" id="ARBA00031871"/>
    </source>
</evidence>
<gene>
    <name evidence="14" type="ORF">CERSUDRAFT_84069</name>
</gene>
<dbReference type="SUPFAM" id="SSF52402">
    <property type="entry name" value="Adenine nucleotide alpha hydrolases-like"/>
    <property type="match status" value="1"/>
</dbReference>
<comment type="catalytic activity">
    <reaction evidence="12">
        <text>FMN + ATP + H(+) = FAD + diphosphate</text>
        <dbReference type="Rhea" id="RHEA:17237"/>
        <dbReference type="ChEBI" id="CHEBI:15378"/>
        <dbReference type="ChEBI" id="CHEBI:30616"/>
        <dbReference type="ChEBI" id="CHEBI:33019"/>
        <dbReference type="ChEBI" id="CHEBI:57692"/>
        <dbReference type="ChEBI" id="CHEBI:58210"/>
        <dbReference type="EC" id="2.7.7.2"/>
    </reaction>
</comment>
<dbReference type="InterPro" id="IPR002500">
    <property type="entry name" value="PAPS_reduct_dom"/>
</dbReference>
<keyword evidence="7" id="KW-0547">Nucleotide-binding</keyword>
<dbReference type="EC" id="2.7.7.2" evidence="2"/>
<name>M2QY28_CERS8</name>
<evidence type="ECO:0000256" key="12">
    <source>
        <dbReference type="ARBA" id="ARBA00049494"/>
    </source>
</evidence>
<dbReference type="EMBL" id="KB445797">
    <property type="protein sequence ID" value="EMD37050.1"/>
    <property type="molecule type" value="Genomic_DNA"/>
</dbReference>
<keyword evidence="5" id="KW-0808">Transferase</keyword>
<keyword evidence="8" id="KW-0274">FAD</keyword>
<dbReference type="PANTHER" id="PTHR23293">
    <property type="entry name" value="FAD SYNTHETASE-RELATED FMN ADENYLYLTRANSFERASE"/>
    <property type="match status" value="1"/>
</dbReference>
<evidence type="ECO:0000313" key="14">
    <source>
        <dbReference type="EMBL" id="EMD37050.1"/>
    </source>
</evidence>
<keyword evidence="3" id="KW-0285">Flavoprotein</keyword>
<dbReference type="Pfam" id="PF01507">
    <property type="entry name" value="PAPS_reduct"/>
    <property type="match status" value="1"/>
</dbReference>
<proteinExistence type="predicted"/>
<keyword evidence="4" id="KW-0288">FMN</keyword>
<evidence type="ECO:0000256" key="5">
    <source>
        <dbReference type="ARBA" id="ARBA00022679"/>
    </source>
</evidence>
<evidence type="ECO:0000256" key="6">
    <source>
        <dbReference type="ARBA" id="ARBA00022695"/>
    </source>
</evidence>
<accession>M2QY28</accession>
<evidence type="ECO:0000259" key="13">
    <source>
        <dbReference type="Pfam" id="PF01507"/>
    </source>
</evidence>
<evidence type="ECO:0000256" key="9">
    <source>
        <dbReference type="ARBA" id="ARBA00022840"/>
    </source>
</evidence>
<dbReference type="CDD" id="cd23948">
    <property type="entry name" value="FAD_synthase"/>
    <property type="match status" value="1"/>
</dbReference>
<dbReference type="HOGENOM" id="CLU_509958_0_0_1"/>
<keyword evidence="9" id="KW-0067">ATP-binding</keyword>
<feature type="domain" description="Phosphoadenosine phosphosulphate reductase" evidence="13">
    <location>
        <begin position="46"/>
        <end position="246"/>
    </location>
</feature>
<reference evidence="14 15" key="1">
    <citation type="journal article" date="2012" name="Proc. Natl. Acad. Sci. U.S.A.">
        <title>Comparative genomics of Ceriporiopsis subvermispora and Phanerochaete chrysosporium provide insight into selective ligninolysis.</title>
        <authorList>
            <person name="Fernandez-Fueyo E."/>
            <person name="Ruiz-Duenas F.J."/>
            <person name="Ferreira P."/>
            <person name="Floudas D."/>
            <person name="Hibbett D.S."/>
            <person name="Canessa P."/>
            <person name="Larrondo L.F."/>
            <person name="James T.Y."/>
            <person name="Seelenfreund D."/>
            <person name="Lobos S."/>
            <person name="Polanco R."/>
            <person name="Tello M."/>
            <person name="Honda Y."/>
            <person name="Watanabe T."/>
            <person name="Watanabe T."/>
            <person name="Ryu J.S."/>
            <person name="Kubicek C.P."/>
            <person name="Schmoll M."/>
            <person name="Gaskell J."/>
            <person name="Hammel K.E."/>
            <person name="St John F.J."/>
            <person name="Vanden Wymelenberg A."/>
            <person name="Sabat G."/>
            <person name="Splinter BonDurant S."/>
            <person name="Syed K."/>
            <person name="Yadav J.S."/>
            <person name="Doddapaneni H."/>
            <person name="Subramanian V."/>
            <person name="Lavin J.L."/>
            <person name="Oguiza J.A."/>
            <person name="Perez G."/>
            <person name="Pisabarro A.G."/>
            <person name="Ramirez L."/>
            <person name="Santoyo F."/>
            <person name="Master E."/>
            <person name="Coutinho P.M."/>
            <person name="Henrissat B."/>
            <person name="Lombard V."/>
            <person name="Magnuson J.K."/>
            <person name="Kuees U."/>
            <person name="Hori C."/>
            <person name="Igarashi K."/>
            <person name="Samejima M."/>
            <person name="Held B.W."/>
            <person name="Barry K.W."/>
            <person name="LaButti K.M."/>
            <person name="Lapidus A."/>
            <person name="Lindquist E.A."/>
            <person name="Lucas S.M."/>
            <person name="Riley R."/>
            <person name="Salamov A.A."/>
            <person name="Hoffmeister D."/>
            <person name="Schwenk D."/>
            <person name="Hadar Y."/>
            <person name="Yarden O."/>
            <person name="de Vries R.P."/>
            <person name="Wiebenga A."/>
            <person name="Stenlid J."/>
            <person name="Eastwood D."/>
            <person name="Grigoriev I.V."/>
            <person name="Berka R.M."/>
            <person name="Blanchette R.A."/>
            <person name="Kersten P."/>
            <person name="Martinez A.T."/>
            <person name="Vicuna R."/>
            <person name="Cullen D."/>
        </authorList>
    </citation>
    <scope>NUCLEOTIDE SEQUENCE [LARGE SCALE GENOMIC DNA]</scope>
    <source>
        <strain evidence="14 15">B</strain>
    </source>
</reference>
<evidence type="ECO:0000256" key="10">
    <source>
        <dbReference type="ARBA" id="ARBA00031145"/>
    </source>
</evidence>
<dbReference type="InterPro" id="IPR014729">
    <property type="entry name" value="Rossmann-like_a/b/a_fold"/>
</dbReference>
<dbReference type="Proteomes" id="UP000016930">
    <property type="component" value="Unassembled WGS sequence"/>
</dbReference>